<dbReference type="InParanoid" id="Q4DX33"/>
<evidence type="ECO:0000313" key="3">
    <source>
        <dbReference type="Proteomes" id="UP000002296"/>
    </source>
</evidence>
<dbReference type="GeneID" id="3551295"/>
<evidence type="ECO:0000256" key="1">
    <source>
        <dbReference type="SAM" id="Phobius"/>
    </source>
</evidence>
<keyword evidence="1" id="KW-1133">Transmembrane helix</keyword>
<feature type="transmembrane region" description="Helical" evidence="1">
    <location>
        <begin position="40"/>
        <end position="59"/>
    </location>
</feature>
<protein>
    <submittedName>
        <fullName evidence="2">Uncharacterized protein</fullName>
    </submittedName>
</protein>
<dbReference type="eggNOG" id="ENOG502S9I3">
    <property type="taxonomic scope" value="Eukaryota"/>
</dbReference>
<dbReference type="KEGG" id="tcr:508257.240"/>
<dbReference type="SMR" id="Q4DX33"/>
<keyword evidence="1" id="KW-0472">Membrane</keyword>
<keyword evidence="1" id="KW-0812">Transmembrane</keyword>
<organism evidence="2 3">
    <name type="scientific">Trypanosoma cruzi (strain CL Brener)</name>
    <dbReference type="NCBI Taxonomy" id="353153"/>
    <lineage>
        <taxon>Eukaryota</taxon>
        <taxon>Discoba</taxon>
        <taxon>Euglenozoa</taxon>
        <taxon>Kinetoplastea</taxon>
        <taxon>Metakinetoplastina</taxon>
        <taxon>Trypanosomatida</taxon>
        <taxon>Trypanosomatidae</taxon>
        <taxon>Trypanosoma</taxon>
        <taxon>Schizotrypanum</taxon>
    </lineage>
</organism>
<accession>Q4DX33</accession>
<reference evidence="2 3" key="1">
    <citation type="journal article" date="2005" name="Science">
        <title>The genome sequence of Trypanosoma cruzi, etiologic agent of Chagas disease.</title>
        <authorList>
            <person name="El-Sayed N.M."/>
            <person name="Myler P.J."/>
            <person name="Bartholomeu D.C."/>
            <person name="Nilsson D."/>
            <person name="Aggarwal G."/>
            <person name="Tran A.N."/>
            <person name="Ghedin E."/>
            <person name="Worthey E.A."/>
            <person name="Delcher A.L."/>
            <person name="Blandin G."/>
            <person name="Westenberger S.J."/>
            <person name="Caler E."/>
            <person name="Cerqueira G.C."/>
            <person name="Branche C."/>
            <person name="Haas B."/>
            <person name="Anupama A."/>
            <person name="Arner E."/>
            <person name="Aslund L."/>
            <person name="Attipoe P."/>
            <person name="Bontempi E."/>
            <person name="Bringaud F."/>
            <person name="Burton P."/>
            <person name="Cadag E."/>
            <person name="Campbell D.A."/>
            <person name="Carrington M."/>
            <person name="Crabtree J."/>
            <person name="Darban H."/>
            <person name="da Silveira J.F."/>
            <person name="de Jong P."/>
            <person name="Edwards K."/>
            <person name="Englund P.T."/>
            <person name="Fazelina G."/>
            <person name="Feldblyum T."/>
            <person name="Ferella M."/>
            <person name="Frasch A.C."/>
            <person name="Gull K."/>
            <person name="Horn D."/>
            <person name="Hou L."/>
            <person name="Huang Y."/>
            <person name="Kindlund E."/>
            <person name="Klingbeil M."/>
            <person name="Kluge S."/>
            <person name="Koo H."/>
            <person name="Lacerda D."/>
            <person name="Levin M.J."/>
            <person name="Lorenzi H."/>
            <person name="Louie T."/>
            <person name="Machado C.R."/>
            <person name="McCulloch R."/>
            <person name="McKenna A."/>
            <person name="Mizuno Y."/>
            <person name="Mottram J.C."/>
            <person name="Nelson S."/>
            <person name="Ochaya S."/>
            <person name="Osoegawa K."/>
            <person name="Pai G."/>
            <person name="Parsons M."/>
            <person name="Pentony M."/>
            <person name="Pettersson U."/>
            <person name="Pop M."/>
            <person name="Ramirez J.L."/>
            <person name="Rinta J."/>
            <person name="Robertson L."/>
            <person name="Salzberg S.L."/>
            <person name="Sanchez D.O."/>
            <person name="Seyler A."/>
            <person name="Sharma R."/>
            <person name="Shetty J."/>
            <person name="Simpson A.J."/>
            <person name="Sisk E."/>
            <person name="Tammi M.T."/>
            <person name="Tarleton R."/>
            <person name="Teixeira S."/>
            <person name="Van Aken S."/>
            <person name="Vogt C."/>
            <person name="Ward P.N."/>
            <person name="Wickstead B."/>
            <person name="Wortman J."/>
            <person name="White O."/>
            <person name="Fraser C.M."/>
            <person name="Stuart K.D."/>
            <person name="Andersson B."/>
        </authorList>
    </citation>
    <scope>NUCLEOTIDE SEQUENCE [LARGE SCALE GENOMIC DNA]</scope>
    <source>
        <strain evidence="2 3">CL Brener</strain>
    </source>
</reference>
<dbReference type="PaxDb" id="353153-Q4DX33"/>
<proteinExistence type="predicted"/>
<dbReference type="RefSeq" id="XP_818956.1">
    <property type="nucleotide sequence ID" value="XM_813863.1"/>
</dbReference>
<dbReference type="AlphaFoldDB" id="Q4DX33"/>
<dbReference type="EMBL" id="AAHK01000115">
    <property type="protein sequence ID" value="EAN97105.1"/>
    <property type="molecule type" value="Genomic_DNA"/>
</dbReference>
<keyword evidence="3" id="KW-1185">Reference proteome</keyword>
<gene>
    <name evidence="2" type="ORF">Tc00.1047053508257.240</name>
</gene>
<sequence>MKLEAKITARRKKSSKQCGGPVHSILFIFYYYSYYYYYYYYYFMVFFFFLLPFIFLFSCDRMKHDDDNKKNIAKACWREIASRIVRRMQGTYRRSEDATDTEAGTTSQLLDIQKELVMLRKRRALLEEQRKKILSNCNSTTPEGALHYTVHSQGGPSDSVACNHTQLTRIGSTRNSNHSVIDRSCRIPSEAERLKSLKKNVFREMKESMRNDWKRDSVLVMGTFLLEDNPRVGTFGRERRFIPVQNYKGVYHLSTDLELMQRQKNKLITSGTASRRGERGMNISNHWNDLYCSGPPGPGAYTPRYGKLAKPSVLTRK</sequence>
<dbReference type="Proteomes" id="UP000002296">
    <property type="component" value="Unassembled WGS sequence"/>
</dbReference>
<name>Q4DX33_TRYCC</name>
<evidence type="ECO:0000313" key="2">
    <source>
        <dbReference type="EMBL" id="EAN97105.1"/>
    </source>
</evidence>
<comment type="caution">
    <text evidence="2">The sequence shown here is derived from an EMBL/GenBank/DDBJ whole genome shotgun (WGS) entry which is preliminary data.</text>
</comment>